<reference evidence="1 2" key="1">
    <citation type="journal article" date="2007" name="Proc. Natl. Acad. Sci. U.S.A.">
        <title>Genome dynamics in a natural archaeal population.</title>
        <authorList>
            <person name="Allen E.E."/>
            <person name="Tyson G.W."/>
            <person name="Whitaker R.J."/>
            <person name="Detter J.C."/>
            <person name="Richardson P.M."/>
            <person name="Banfield J.F."/>
        </authorList>
    </citation>
    <scope>NUCLEOTIDE SEQUENCE [LARGE SCALE GENOMIC DNA]</scope>
    <source>
        <strain evidence="2">fer1</strain>
    </source>
</reference>
<gene>
    <name evidence="1" type="ORF">FACI_IFERC00001G0275</name>
</gene>
<name>S0AQE4_FERAC</name>
<dbReference type="AlphaFoldDB" id="S0AQE4"/>
<proteinExistence type="predicted"/>
<organism evidence="1 2">
    <name type="scientific">Ferroplasma acidarmanus Fer1</name>
    <dbReference type="NCBI Taxonomy" id="333146"/>
    <lineage>
        <taxon>Archaea</taxon>
        <taxon>Methanobacteriati</taxon>
        <taxon>Thermoplasmatota</taxon>
        <taxon>Thermoplasmata</taxon>
        <taxon>Thermoplasmatales</taxon>
        <taxon>Ferroplasmaceae</taxon>
        <taxon>Ferroplasma</taxon>
    </lineage>
</organism>
<protein>
    <recommendedName>
        <fullName evidence="3">PepSY domain-containing protein</fullName>
    </recommendedName>
</protein>
<dbReference type="HOGENOM" id="CLU_2712631_0_0_2"/>
<evidence type="ECO:0000313" key="1">
    <source>
        <dbReference type="EMBL" id="AGO60255.1"/>
    </source>
</evidence>
<evidence type="ECO:0000313" key="2">
    <source>
        <dbReference type="Proteomes" id="UP000014660"/>
    </source>
</evidence>
<dbReference type="KEGG" id="fac:FACI_IFERC01G0275"/>
<evidence type="ECO:0008006" key="3">
    <source>
        <dbReference type="Google" id="ProtNLM"/>
    </source>
</evidence>
<keyword evidence="2" id="KW-1185">Reference proteome</keyword>
<dbReference type="EMBL" id="CP004145">
    <property type="protein sequence ID" value="AGO60255.1"/>
    <property type="molecule type" value="Genomic_DNA"/>
</dbReference>
<dbReference type="Proteomes" id="UP000014660">
    <property type="component" value="Chromosome"/>
</dbReference>
<sequence>MKDVKLIAEKNIKDMYGENISNFTINSIVDNSDRYDVSTEFDYAGFHYTVYLSIDDDGNVTKFNQIAKAKLE</sequence>
<accession>S0AQE4</accession>